<feature type="non-terminal residue" evidence="1">
    <location>
        <position position="121"/>
    </location>
</feature>
<gene>
    <name evidence="1" type="ORF">F2Y87_30525</name>
</gene>
<sequence length="121" mass="14074">MDTNNLDKWWYGLPGNTRQAIGNDGIWEKLDMPSRSALHRYSRLRIYGTAKDRDEERTLLNEIACGLGDLALVRKNGIALEEMCNGNGEFYDEYQEQFNILYDNYGHTIENISWPDWIGHT</sequence>
<evidence type="ECO:0000313" key="2">
    <source>
        <dbReference type="Proteomes" id="UP000482653"/>
    </source>
</evidence>
<protein>
    <submittedName>
        <fullName evidence="1">Uncharacterized protein</fullName>
    </submittedName>
</protein>
<evidence type="ECO:0000313" key="1">
    <source>
        <dbReference type="EMBL" id="KAA5402143.1"/>
    </source>
</evidence>
<accession>A0A6L3JPD5</accession>
<name>A0A6L3JPD5_9BACE</name>
<dbReference type="AlphaFoldDB" id="A0A6L3JPD5"/>
<comment type="caution">
    <text evidence="1">The sequence shown here is derived from an EMBL/GenBank/DDBJ whole genome shotgun (WGS) entry which is preliminary data.</text>
</comment>
<reference evidence="1 2" key="1">
    <citation type="journal article" date="2019" name="Nat. Med.">
        <title>A library of human gut bacterial isolates paired with longitudinal multiomics data enables mechanistic microbiome research.</title>
        <authorList>
            <person name="Poyet M."/>
            <person name="Groussin M."/>
            <person name="Gibbons S.M."/>
            <person name="Avila-Pacheco J."/>
            <person name="Jiang X."/>
            <person name="Kearney S.M."/>
            <person name="Perrotta A.R."/>
            <person name="Berdy B."/>
            <person name="Zhao S."/>
            <person name="Lieberman T.D."/>
            <person name="Swanson P.K."/>
            <person name="Smith M."/>
            <person name="Roesemann S."/>
            <person name="Alexander J.E."/>
            <person name="Rich S.A."/>
            <person name="Livny J."/>
            <person name="Vlamakis H."/>
            <person name="Clish C."/>
            <person name="Bullock K."/>
            <person name="Deik A."/>
            <person name="Scott J."/>
            <person name="Pierce K.A."/>
            <person name="Xavier R.J."/>
            <person name="Alm E.J."/>
        </authorList>
    </citation>
    <scope>NUCLEOTIDE SEQUENCE [LARGE SCALE GENOMIC DNA]</scope>
    <source>
        <strain evidence="1 2">BIOML-A8</strain>
    </source>
</reference>
<organism evidence="1 2">
    <name type="scientific">Bacteroides cellulosilyticus</name>
    <dbReference type="NCBI Taxonomy" id="246787"/>
    <lineage>
        <taxon>Bacteria</taxon>
        <taxon>Pseudomonadati</taxon>
        <taxon>Bacteroidota</taxon>
        <taxon>Bacteroidia</taxon>
        <taxon>Bacteroidales</taxon>
        <taxon>Bacteroidaceae</taxon>
        <taxon>Bacteroides</taxon>
    </lineage>
</organism>
<proteinExistence type="predicted"/>
<dbReference type="Proteomes" id="UP000482653">
    <property type="component" value="Unassembled WGS sequence"/>
</dbReference>
<dbReference type="EMBL" id="VVYX01000308">
    <property type="protein sequence ID" value="KAA5402143.1"/>
    <property type="molecule type" value="Genomic_DNA"/>
</dbReference>